<organism evidence="1 2">
    <name type="scientific">Kingella pumchi</name>
    <dbReference type="NCBI Taxonomy" id="2779506"/>
    <lineage>
        <taxon>Bacteria</taxon>
        <taxon>Pseudomonadati</taxon>
        <taxon>Pseudomonadota</taxon>
        <taxon>Betaproteobacteria</taxon>
        <taxon>Neisseriales</taxon>
        <taxon>Neisseriaceae</taxon>
        <taxon>Kingella</taxon>
    </lineage>
</organism>
<gene>
    <name evidence="1" type="ORF">MB824_08630</name>
</gene>
<evidence type="ECO:0000313" key="1">
    <source>
        <dbReference type="EMBL" id="MCG6504560.1"/>
    </source>
</evidence>
<proteinExistence type="predicted"/>
<accession>A0ABS9NPE9</accession>
<name>A0ABS9NPE9_9NEIS</name>
<sequence length="139" mass="14948">MHLDRLAGRDAHLRGLLHAARHWQQLDALFKSLLPANVAAHCHAVCVREGSLVVYADSAMAAARLKMLAGSLLAGLQQADAGISGLSIKARPQPAAAAPEKDFHISEQALDCFERTAGELAHHPELAAAMRALAERHRR</sequence>
<dbReference type="Proteomes" id="UP001298424">
    <property type="component" value="Unassembled WGS sequence"/>
</dbReference>
<comment type="caution">
    <text evidence="1">The sequence shown here is derived from an EMBL/GenBank/DDBJ whole genome shotgun (WGS) entry which is preliminary data.</text>
</comment>
<protein>
    <submittedName>
        <fullName evidence="1">DUF721 domain-containing protein</fullName>
    </submittedName>
</protein>
<evidence type="ECO:0000313" key="2">
    <source>
        <dbReference type="Proteomes" id="UP001298424"/>
    </source>
</evidence>
<reference evidence="1 2" key="1">
    <citation type="submission" date="2022-02" db="EMBL/GenBank/DDBJ databases">
        <title>Genome sequence data of Kingella unionensis sp. nov. strain CICC 24913 (CCUG 75125).</title>
        <authorList>
            <person name="Xiao M."/>
        </authorList>
    </citation>
    <scope>NUCLEOTIDE SEQUENCE [LARGE SCALE GENOMIC DNA]</scope>
    <source>
        <strain evidence="1 2">CICC 24913</strain>
    </source>
</reference>
<dbReference type="EMBL" id="JAKOOW010000032">
    <property type="protein sequence ID" value="MCG6504560.1"/>
    <property type="molecule type" value="Genomic_DNA"/>
</dbReference>
<dbReference type="InterPro" id="IPR007922">
    <property type="entry name" value="DciA-like"/>
</dbReference>
<dbReference type="RefSeq" id="WP_238748070.1">
    <property type="nucleotide sequence ID" value="NZ_JAKOOW010000032.1"/>
</dbReference>
<keyword evidence="2" id="KW-1185">Reference proteome</keyword>
<dbReference type="Pfam" id="PF05258">
    <property type="entry name" value="DciA"/>
    <property type="match status" value="1"/>
</dbReference>